<evidence type="ECO:0000313" key="2">
    <source>
        <dbReference type="EMBL" id="OKO91604.1"/>
    </source>
</evidence>
<evidence type="ECO:0000313" key="3">
    <source>
        <dbReference type="Proteomes" id="UP000186955"/>
    </source>
</evidence>
<sequence length="156" mass="16709">MKNVAGWFSFEALRRDWDGGWVWVWVSSEEEEGWVGAEFGSGSASTKKGDMKAFPESKGVEKESSARATPSASRSADSASDDGVQTVVSGTGKRRQPTVKRGSSRVSRGLAYFMLGAAAAGAAYWRWAAHEGCWALLGVNWASHGRGGTAMTVERV</sequence>
<gene>
    <name evidence="2" type="ORF">PENSUB_13011</name>
</gene>
<proteinExistence type="predicted"/>
<feature type="region of interest" description="Disordered" evidence="1">
    <location>
        <begin position="36"/>
        <end position="102"/>
    </location>
</feature>
<evidence type="ECO:0000256" key="1">
    <source>
        <dbReference type="SAM" id="MobiDB-lite"/>
    </source>
</evidence>
<keyword evidence="3" id="KW-1185">Reference proteome</keyword>
<organism evidence="2 3">
    <name type="scientific">Penicillium subrubescens</name>
    <dbReference type="NCBI Taxonomy" id="1316194"/>
    <lineage>
        <taxon>Eukaryota</taxon>
        <taxon>Fungi</taxon>
        <taxon>Dikarya</taxon>
        <taxon>Ascomycota</taxon>
        <taxon>Pezizomycotina</taxon>
        <taxon>Eurotiomycetes</taxon>
        <taxon>Eurotiomycetidae</taxon>
        <taxon>Eurotiales</taxon>
        <taxon>Aspergillaceae</taxon>
        <taxon>Penicillium</taxon>
    </lineage>
</organism>
<dbReference type="AlphaFoldDB" id="A0A1Q5SUE4"/>
<feature type="compositionally biased region" description="Low complexity" evidence="1">
    <location>
        <begin position="66"/>
        <end position="82"/>
    </location>
</feature>
<accession>A0A1Q5SUE4</accession>
<reference evidence="2 3" key="1">
    <citation type="submission" date="2016-10" db="EMBL/GenBank/DDBJ databases">
        <title>Genome sequence of the ascomycete fungus Penicillium subrubescens.</title>
        <authorList>
            <person name="De Vries R.P."/>
            <person name="Peng M."/>
            <person name="Dilokpimol A."/>
            <person name="Hilden K."/>
            <person name="Makela M.R."/>
            <person name="Grigoriev I."/>
            <person name="Riley R."/>
            <person name="Granchi Z."/>
        </authorList>
    </citation>
    <scope>NUCLEOTIDE SEQUENCE [LARGE SCALE GENOMIC DNA]</scope>
    <source>
        <strain evidence="2 3">CBS 132785</strain>
    </source>
</reference>
<comment type="caution">
    <text evidence="2">The sequence shown here is derived from an EMBL/GenBank/DDBJ whole genome shotgun (WGS) entry which is preliminary data.</text>
</comment>
<dbReference type="EMBL" id="MNBE01000746">
    <property type="protein sequence ID" value="OKO91604.1"/>
    <property type="molecule type" value="Genomic_DNA"/>
</dbReference>
<name>A0A1Q5SUE4_9EURO</name>
<protein>
    <submittedName>
        <fullName evidence="2">Uncharacterized protein</fullName>
    </submittedName>
</protein>
<feature type="compositionally biased region" description="Basic and acidic residues" evidence="1">
    <location>
        <begin position="47"/>
        <end position="65"/>
    </location>
</feature>
<dbReference type="Proteomes" id="UP000186955">
    <property type="component" value="Unassembled WGS sequence"/>
</dbReference>